<evidence type="ECO:0000313" key="2">
    <source>
        <dbReference type="EMBL" id="SEO43192.1"/>
    </source>
</evidence>
<gene>
    <name evidence="2" type="ORF">SAMN04489859_11061</name>
</gene>
<dbReference type="RefSeq" id="WP_090618109.1">
    <property type="nucleotide sequence ID" value="NZ_CP067124.1"/>
</dbReference>
<feature type="region of interest" description="Disordered" evidence="1">
    <location>
        <begin position="1"/>
        <end position="24"/>
    </location>
</feature>
<reference evidence="2 3" key="1">
    <citation type="submission" date="2016-10" db="EMBL/GenBank/DDBJ databases">
        <authorList>
            <person name="de Groot N.N."/>
        </authorList>
    </citation>
    <scope>NUCLEOTIDE SEQUENCE [LARGE SCALE GENOMIC DNA]</scope>
    <source>
        <strain evidence="2 3">DSM 8512</strain>
    </source>
</reference>
<sequence>MTARKSPNARYSTLGIAPKTPHERTAEAAKQVISDDLKQRDENIARLRALRIAKEAQDAATDAATAPARKKRPT</sequence>
<evidence type="ECO:0000313" key="3">
    <source>
        <dbReference type="Proteomes" id="UP000199054"/>
    </source>
</evidence>
<dbReference type="Proteomes" id="UP000199054">
    <property type="component" value="Unassembled WGS sequence"/>
</dbReference>
<feature type="region of interest" description="Disordered" evidence="1">
    <location>
        <begin position="55"/>
        <end position="74"/>
    </location>
</feature>
<accession>A0A1H8PMI9</accession>
<dbReference type="AlphaFoldDB" id="A0A1H8PMI9"/>
<protein>
    <submittedName>
        <fullName evidence="2">Uncharacterized protein</fullName>
    </submittedName>
</protein>
<keyword evidence="3" id="KW-1185">Reference proteome</keyword>
<evidence type="ECO:0000256" key="1">
    <source>
        <dbReference type="SAM" id="MobiDB-lite"/>
    </source>
</evidence>
<organism evidence="2 3">
    <name type="scientific">Paracoccus alcaliphilus</name>
    <dbReference type="NCBI Taxonomy" id="34002"/>
    <lineage>
        <taxon>Bacteria</taxon>
        <taxon>Pseudomonadati</taxon>
        <taxon>Pseudomonadota</taxon>
        <taxon>Alphaproteobacteria</taxon>
        <taxon>Rhodobacterales</taxon>
        <taxon>Paracoccaceae</taxon>
        <taxon>Paracoccus</taxon>
    </lineage>
</organism>
<proteinExistence type="predicted"/>
<name>A0A1H8PMI9_9RHOB</name>
<dbReference type="EMBL" id="FODE01000106">
    <property type="protein sequence ID" value="SEO43192.1"/>
    <property type="molecule type" value="Genomic_DNA"/>
</dbReference>
<feature type="compositionally biased region" description="Low complexity" evidence="1">
    <location>
        <begin position="58"/>
        <end position="67"/>
    </location>
</feature>